<evidence type="ECO:0000313" key="2">
    <source>
        <dbReference type="EMBL" id="CAI9120472.1"/>
    </source>
</evidence>
<keyword evidence="3" id="KW-1185">Reference proteome</keyword>
<evidence type="ECO:0000313" key="3">
    <source>
        <dbReference type="Proteomes" id="UP001176960"/>
    </source>
</evidence>
<keyword evidence="1" id="KW-0732">Signal</keyword>
<dbReference type="RefSeq" id="WP_289843545.1">
    <property type="nucleotide sequence ID" value="NZ_CATKSH010000006.1"/>
</dbReference>
<protein>
    <submittedName>
        <fullName evidence="2">Uncharacterized protein</fullName>
    </submittedName>
</protein>
<reference evidence="2" key="1">
    <citation type="submission" date="2023-03" db="EMBL/GenBank/DDBJ databases">
        <authorList>
            <person name="Cleenwerck I."/>
        </authorList>
    </citation>
    <scope>NUCLEOTIDE SEQUENCE</scope>
    <source>
        <strain evidence="2">LMG 32879</strain>
    </source>
</reference>
<dbReference type="Proteomes" id="UP001176960">
    <property type="component" value="Unassembled WGS sequence"/>
</dbReference>
<name>A0AA35UVI4_9PROT</name>
<proteinExistence type="predicted"/>
<comment type="caution">
    <text evidence="2">The sequence shown here is derived from an EMBL/GenBank/DDBJ whole genome shotgun (WGS) entry which is preliminary data.</text>
</comment>
<feature type="signal peptide" evidence="1">
    <location>
        <begin position="1"/>
        <end position="27"/>
    </location>
</feature>
<evidence type="ECO:0000256" key="1">
    <source>
        <dbReference type="SAM" id="SignalP"/>
    </source>
</evidence>
<sequence length="211" mass="23888">MSKKPIPKIAKIIAAACLLTPPILICASVLLASALPDPYYDYDFGAQDYKRPNLDLRNVPSRLRPVANSSLDALLNACPGLKASISRGETLYVYYFPNKLGGKSDVKDVSFLFDGELSKEVFSKFPRGFHDPQWGEHLVYRIDLINKGVWMDWPTDIWLCHEPLFDKNGADHDFIMGYQRTWHQANVFKPIPELPDLPPSPPKRNYSAKPL</sequence>
<dbReference type="AlphaFoldDB" id="A0AA35UVI4"/>
<accession>A0AA35UVI4</accession>
<organism evidence="2 3">
    <name type="scientific">Brytella acorum</name>
    <dbReference type="NCBI Taxonomy" id="2959299"/>
    <lineage>
        <taxon>Bacteria</taxon>
        <taxon>Pseudomonadati</taxon>
        <taxon>Pseudomonadota</taxon>
        <taxon>Alphaproteobacteria</taxon>
        <taxon>Acetobacterales</taxon>
        <taxon>Acetobacteraceae</taxon>
        <taxon>Brytella</taxon>
    </lineage>
</organism>
<gene>
    <name evidence="2" type="ORF">LMG32879_001305</name>
</gene>
<feature type="chain" id="PRO_5041210072" evidence="1">
    <location>
        <begin position="28"/>
        <end position="211"/>
    </location>
</feature>
<dbReference type="EMBL" id="CATKSH010000006">
    <property type="protein sequence ID" value="CAI9120472.1"/>
    <property type="molecule type" value="Genomic_DNA"/>
</dbReference>